<keyword evidence="1" id="KW-0472">Membrane</keyword>
<feature type="transmembrane region" description="Helical" evidence="1">
    <location>
        <begin position="17"/>
        <end position="41"/>
    </location>
</feature>
<keyword evidence="1" id="KW-0812">Transmembrane</keyword>
<name>A0A0N4ZCR6_PARTI</name>
<evidence type="ECO:0000313" key="2">
    <source>
        <dbReference type="Proteomes" id="UP000038045"/>
    </source>
</evidence>
<accession>A0A0N4ZCR6</accession>
<dbReference type="WBParaSite" id="PTRK_0000531850.1">
    <property type="protein sequence ID" value="PTRK_0000531850.1"/>
    <property type="gene ID" value="PTRK_0000531850"/>
</dbReference>
<dbReference type="AlphaFoldDB" id="A0A0N4ZCR6"/>
<feature type="transmembrane region" description="Helical" evidence="1">
    <location>
        <begin position="223"/>
        <end position="241"/>
    </location>
</feature>
<proteinExistence type="predicted"/>
<protein>
    <submittedName>
        <fullName evidence="3">Uncharacterized protein</fullName>
    </submittedName>
</protein>
<evidence type="ECO:0000256" key="1">
    <source>
        <dbReference type="SAM" id="Phobius"/>
    </source>
</evidence>
<organism evidence="2 3">
    <name type="scientific">Parastrongyloides trichosuri</name>
    <name type="common">Possum-specific nematode worm</name>
    <dbReference type="NCBI Taxonomy" id="131310"/>
    <lineage>
        <taxon>Eukaryota</taxon>
        <taxon>Metazoa</taxon>
        <taxon>Ecdysozoa</taxon>
        <taxon>Nematoda</taxon>
        <taxon>Chromadorea</taxon>
        <taxon>Rhabditida</taxon>
        <taxon>Tylenchina</taxon>
        <taxon>Panagrolaimomorpha</taxon>
        <taxon>Strongyloidoidea</taxon>
        <taxon>Strongyloididae</taxon>
        <taxon>Parastrongyloides</taxon>
    </lineage>
</organism>
<sequence length="243" mass="28649">MSDIFSTIIWTDSTLEIIFVLILASLYFMTLANGVILLRLLEMTFVQSCGKVREEGRILKNLFQEKISMESQSYKAHEKKINDFLKCLINLKYKKFGTKTDYNFHIIFAPTFFFSIFPFGGEFNVTFSDGTVLPFLGTENFCITKAWKININTLAESNIYNEKLMKHHMNSLREFVENKMSPVSSLIVVCNFLNEINYENKEWNVLYFLFRFMLDNLWVKKKTCFFFLILQTILWVLFMTSSK</sequence>
<dbReference type="Proteomes" id="UP000038045">
    <property type="component" value="Unplaced"/>
</dbReference>
<evidence type="ECO:0000313" key="3">
    <source>
        <dbReference type="WBParaSite" id="PTRK_0000531850.1"/>
    </source>
</evidence>
<keyword evidence="2" id="KW-1185">Reference proteome</keyword>
<reference evidence="3" key="1">
    <citation type="submission" date="2017-02" db="UniProtKB">
        <authorList>
            <consortium name="WormBaseParasite"/>
        </authorList>
    </citation>
    <scope>IDENTIFICATION</scope>
</reference>
<keyword evidence="1" id="KW-1133">Transmembrane helix</keyword>